<evidence type="ECO:0000313" key="4">
    <source>
        <dbReference type="EMBL" id="MBG2912828.1"/>
    </source>
</evidence>
<dbReference type="GO" id="GO:0003690">
    <property type="term" value="F:double-stranded DNA binding"/>
    <property type="evidence" value="ECO:0007669"/>
    <property type="project" value="TreeGrafter"/>
</dbReference>
<dbReference type="GO" id="GO:0003727">
    <property type="term" value="F:single-stranded RNA binding"/>
    <property type="evidence" value="ECO:0007669"/>
    <property type="project" value="TreeGrafter"/>
</dbReference>
<name>A0A8I1BLL6_9GAMM</name>
<dbReference type="RefSeq" id="WP_103004809.1">
    <property type="nucleotide sequence ID" value="NZ_JADSJR010000001.1"/>
</dbReference>
<dbReference type="PANTHER" id="PTHR38772:SF1">
    <property type="entry name" value="NUCLEOID-ASSOCIATED PROTEIN YEJK"/>
    <property type="match status" value="1"/>
</dbReference>
<protein>
    <submittedName>
        <fullName evidence="4">Nucleoid-associated protein</fullName>
    </submittedName>
</protein>
<evidence type="ECO:0000256" key="3">
    <source>
        <dbReference type="ARBA" id="ARBA00022490"/>
    </source>
</evidence>
<sequence>MATIEIKNVIIHEFIKEAKKPVDKSKMFNFRDSVLDPKNQNVSGLVSTITGLYGKKGNSAYYGIFKEDTTKRGPIPNKFEEYFVYGDKNIQNFIDFTVSITEQIAEEAEKEIWSSGGFLIYADYLSDATRYFIITMVKNKPGMRISSKLEPEELEQLDLSKIHQAARINFSRYEQYQNSAKVEKSDLNYLSFISKTPNTNAASYFITALGCDKGISSTKATQQLPYEIKKFFESHEELKPSSLNFRKKVIDYLGDKISNNQPAKLSDIEDMAKTHMTNIDDERKETLVSLLIERLNSDEVQIPSEFNVNKAAYEKMKNISYKSVGFGYTFEKGMLGINKSASVCYNQKEKSLTFTNLPESAQLDIIKALKEQGLIQ</sequence>
<dbReference type="Proteomes" id="UP000612266">
    <property type="component" value="Unassembled WGS sequence"/>
</dbReference>
<evidence type="ECO:0000256" key="2">
    <source>
        <dbReference type="ARBA" id="ARBA00009035"/>
    </source>
</evidence>
<dbReference type="InterPro" id="IPR007358">
    <property type="entry name" value="Nucleoid_associated_NdpA"/>
</dbReference>
<accession>A0A8I1BLL6</accession>
<organism evidence="4 5">
    <name type="scientific">Proteus terrae subsp. cibarius</name>
    <dbReference type="NCBI Taxonomy" id="626774"/>
    <lineage>
        <taxon>Bacteria</taxon>
        <taxon>Pseudomonadati</taxon>
        <taxon>Pseudomonadota</taxon>
        <taxon>Gammaproteobacteria</taxon>
        <taxon>Enterobacterales</taxon>
        <taxon>Morganellaceae</taxon>
        <taxon>Proteus</taxon>
    </lineage>
</organism>
<dbReference type="AlphaFoldDB" id="A0A8I1BLL6"/>
<keyword evidence="3" id="KW-0963">Cytoplasm</keyword>
<evidence type="ECO:0000313" key="5">
    <source>
        <dbReference type="Proteomes" id="UP000612266"/>
    </source>
</evidence>
<comment type="similarity">
    <text evidence="2">Belongs to the YejK family.</text>
</comment>
<reference evidence="4" key="1">
    <citation type="submission" date="2020-11" db="EMBL/GenBank/DDBJ databases">
        <title>Enhanced detection system for hospital associated transmission using whole genome sequencing surveillance.</title>
        <authorList>
            <person name="Harrison L.H."/>
            <person name="Van Tyne D."/>
            <person name="Marsh J.W."/>
            <person name="Griffith M.P."/>
            <person name="Snyder D.J."/>
            <person name="Cooper V.S."/>
            <person name="Mustapha M."/>
        </authorList>
    </citation>
    <scope>NUCLEOTIDE SEQUENCE</scope>
    <source>
        <strain evidence="4">PR00070</strain>
    </source>
</reference>
<dbReference type="Pfam" id="PF04245">
    <property type="entry name" value="NA37"/>
    <property type="match status" value="1"/>
</dbReference>
<dbReference type="PANTHER" id="PTHR38772">
    <property type="match status" value="1"/>
</dbReference>
<dbReference type="EMBL" id="JADSJR010000001">
    <property type="protein sequence ID" value="MBG2912828.1"/>
    <property type="molecule type" value="Genomic_DNA"/>
</dbReference>
<proteinExistence type="inferred from homology"/>
<comment type="subcellular location">
    <subcellularLocation>
        <location evidence="1">Cytoplasm</location>
        <location evidence="1">Nucleoid</location>
    </subcellularLocation>
</comment>
<gene>
    <name evidence="4" type="ORF">I4901_00340</name>
</gene>
<comment type="caution">
    <text evidence="4">The sequence shown here is derived from an EMBL/GenBank/DDBJ whole genome shotgun (WGS) entry which is preliminary data.</text>
</comment>
<evidence type="ECO:0000256" key="1">
    <source>
        <dbReference type="ARBA" id="ARBA00004453"/>
    </source>
</evidence>
<dbReference type="GO" id="GO:0043590">
    <property type="term" value="C:bacterial nucleoid"/>
    <property type="evidence" value="ECO:0007669"/>
    <property type="project" value="TreeGrafter"/>
</dbReference>